<dbReference type="AlphaFoldDB" id="A0A0G3EWQ5"/>
<dbReference type="PANTHER" id="PTHR32309:SF32">
    <property type="entry name" value="TYROSINE-PROTEIN KINASE ETK-RELATED"/>
    <property type="match status" value="1"/>
</dbReference>
<keyword evidence="5" id="KW-0808">Transferase</keyword>
<evidence type="ECO:0000256" key="2">
    <source>
        <dbReference type="ARBA" id="ARBA00008883"/>
    </source>
</evidence>
<dbReference type="InterPro" id="IPR050445">
    <property type="entry name" value="Bact_polysacc_biosynth/exp"/>
</dbReference>
<dbReference type="NCBIfam" id="TIGR01007">
    <property type="entry name" value="eps_fam"/>
    <property type="match status" value="1"/>
</dbReference>
<evidence type="ECO:0000256" key="6">
    <source>
        <dbReference type="ARBA" id="ARBA00022692"/>
    </source>
</evidence>
<evidence type="ECO:0000259" key="16">
    <source>
        <dbReference type="Pfam" id="PF02706"/>
    </source>
</evidence>
<keyword evidence="3" id="KW-1003">Cell membrane</keyword>
<evidence type="ECO:0000256" key="4">
    <source>
        <dbReference type="ARBA" id="ARBA00022519"/>
    </source>
</evidence>
<dbReference type="PANTHER" id="PTHR32309">
    <property type="entry name" value="TYROSINE-PROTEIN KINASE"/>
    <property type="match status" value="1"/>
</dbReference>
<comment type="similarity">
    <text evidence="2">Belongs to the etk/wzc family.</text>
</comment>
<keyword evidence="6 15" id="KW-0812">Transmembrane</keyword>
<sequence length="721" mass="80504">MSSATSKNILKDDDEMDLGKLIGELIDHRKLIIAITSFCTLISLVYAIFATPIYQANSLIQVEQKQGNAILSNLSQMLPDSQPQSAPEISLIQSRMILGKTVDDLNLQIMIKQNYFPIFGQGFARLLGEKPSNIEVTRLYVTNANDDVTQLELKIKDGEHYQIKYDGAVFNGRVGELLENKQLAIKVNDISAKPGDTFTIYYFNRLKAIADLLDNLNVSDQGKDTGILSISYTGENPQLIKNIVNSISENYLAQNISRQAAQDAKSLDFLNIQLPKVRNDLDIAENKLNAYRRQSDSVDLSLEAKAVLDQIVNVDNQLNELTFRESEISQLYTKEHPTYKALMEKRKTLQEEKLRLNKKVSSMPETQQEILRLSRDVESGRAVYMQLLNRQQELNIAKSSAIGNVRIIDDAVTQLKPVKPKKILVVIIGFILGLSIAIGVVFLRIMLRRGIETPEQLEEIGINVYASVPVAESLVSNERSIKNIRKKITHKEYTGLLATTNPADLAIEAIRGLRTSLHFAMIEARNNILMISGASPNAGKTFISSNLAAVVAQTGKKVLFIDTDMRKGYVHKVFDVENDNGLSNYLSGKLGLEATLKKIPEAGFDFISRGVVPPNPTELLMHRRMEEMLKWASQNYDLVILDTPPILAVTDAAIIGHYAGTTLLVARFELNTVKEMDVAFKRFEQSGIVAKGCILNGIVKKASSYYGYGYNHYGYSYKDNT</sequence>
<dbReference type="PATRIC" id="fig|573.1361.peg.1412"/>
<feature type="domain" description="Polysaccharide chain length determinant N-terminal" evidence="16">
    <location>
        <begin position="14"/>
        <end position="105"/>
    </location>
</feature>
<dbReference type="Pfam" id="PF13614">
    <property type="entry name" value="AAA_31"/>
    <property type="match status" value="1"/>
</dbReference>
<evidence type="ECO:0000256" key="14">
    <source>
        <dbReference type="SAM" id="Coils"/>
    </source>
</evidence>
<dbReference type="GO" id="GO:0042802">
    <property type="term" value="F:identical protein binding"/>
    <property type="evidence" value="ECO:0007669"/>
    <property type="project" value="UniProtKB-ARBA"/>
</dbReference>
<dbReference type="SUPFAM" id="SSF52540">
    <property type="entry name" value="P-loop containing nucleoside triphosphate hydrolases"/>
    <property type="match status" value="1"/>
</dbReference>
<keyword evidence="14" id="KW-0175">Coiled coil</keyword>
<dbReference type="Pfam" id="PF23607">
    <property type="entry name" value="WZC_N"/>
    <property type="match status" value="1"/>
</dbReference>
<accession>A0A0G3EWQ5</accession>
<dbReference type="EMBL" id="KR007673">
    <property type="protein sequence ID" value="AKJ75315.1"/>
    <property type="molecule type" value="Genomic_DNA"/>
</dbReference>
<dbReference type="InterPro" id="IPR003856">
    <property type="entry name" value="LPS_length_determ_N"/>
</dbReference>
<keyword evidence="9" id="KW-0067">ATP-binding</keyword>
<dbReference type="InterPro" id="IPR005702">
    <property type="entry name" value="Wzc-like_C"/>
</dbReference>
<evidence type="ECO:0000256" key="10">
    <source>
        <dbReference type="ARBA" id="ARBA00022989"/>
    </source>
</evidence>
<keyword evidence="7" id="KW-0547">Nucleotide-binding</keyword>
<evidence type="ECO:0000259" key="18">
    <source>
        <dbReference type="Pfam" id="PF13807"/>
    </source>
</evidence>
<name>A0A0G3EWQ5_KLEPN</name>
<evidence type="ECO:0000259" key="17">
    <source>
        <dbReference type="Pfam" id="PF13614"/>
    </source>
</evidence>
<feature type="coiled-coil region" evidence="14">
    <location>
        <begin position="267"/>
        <end position="294"/>
    </location>
</feature>
<dbReference type="GO" id="GO:0005524">
    <property type="term" value="F:ATP binding"/>
    <property type="evidence" value="ECO:0007669"/>
    <property type="project" value="UniProtKB-KW"/>
</dbReference>
<protein>
    <submittedName>
        <fullName evidence="19">Wzc inner membrane tyrosine autokinase</fullName>
    </submittedName>
</protein>
<feature type="transmembrane region" description="Helical" evidence="15">
    <location>
        <begin position="423"/>
        <end position="447"/>
    </location>
</feature>
<proteinExistence type="inferred from homology"/>
<evidence type="ECO:0000256" key="8">
    <source>
        <dbReference type="ARBA" id="ARBA00022777"/>
    </source>
</evidence>
<evidence type="ECO:0000256" key="5">
    <source>
        <dbReference type="ARBA" id="ARBA00022679"/>
    </source>
</evidence>
<dbReference type="InterPro" id="IPR032807">
    <property type="entry name" value="GNVR"/>
</dbReference>
<dbReference type="CDD" id="cd05387">
    <property type="entry name" value="BY-kinase"/>
    <property type="match status" value="1"/>
</dbReference>
<dbReference type="InterPro" id="IPR027417">
    <property type="entry name" value="P-loop_NTPase"/>
</dbReference>
<evidence type="ECO:0000256" key="1">
    <source>
        <dbReference type="ARBA" id="ARBA00004429"/>
    </source>
</evidence>
<evidence type="ECO:0000256" key="9">
    <source>
        <dbReference type="ARBA" id="ARBA00022840"/>
    </source>
</evidence>
<feature type="transmembrane region" description="Helical" evidence="15">
    <location>
        <begin position="31"/>
        <end position="54"/>
    </location>
</feature>
<dbReference type="InterPro" id="IPR025669">
    <property type="entry name" value="AAA_dom"/>
</dbReference>
<comment type="catalytic activity">
    <reaction evidence="13">
        <text>L-tyrosyl-[protein] + ATP = O-phospho-L-tyrosyl-[protein] + ADP + H(+)</text>
        <dbReference type="Rhea" id="RHEA:10596"/>
        <dbReference type="Rhea" id="RHEA-COMP:10136"/>
        <dbReference type="Rhea" id="RHEA-COMP:20101"/>
        <dbReference type="ChEBI" id="CHEBI:15378"/>
        <dbReference type="ChEBI" id="CHEBI:30616"/>
        <dbReference type="ChEBI" id="CHEBI:46858"/>
        <dbReference type="ChEBI" id="CHEBI:61978"/>
        <dbReference type="ChEBI" id="CHEBI:456216"/>
    </reaction>
</comment>
<organism evidence="19">
    <name type="scientific">Klebsiella pneumoniae</name>
    <dbReference type="NCBI Taxonomy" id="573"/>
    <lineage>
        <taxon>Bacteria</taxon>
        <taxon>Pseudomonadati</taxon>
        <taxon>Pseudomonadota</taxon>
        <taxon>Gammaproteobacteria</taxon>
        <taxon>Enterobacterales</taxon>
        <taxon>Enterobacteriaceae</taxon>
        <taxon>Klebsiella/Raoultella group</taxon>
        <taxon>Klebsiella</taxon>
        <taxon>Klebsiella pneumoniae complex</taxon>
    </lineage>
</organism>
<evidence type="ECO:0000256" key="7">
    <source>
        <dbReference type="ARBA" id="ARBA00022741"/>
    </source>
</evidence>
<dbReference type="FunFam" id="3.40.50.300:FF:000527">
    <property type="entry name" value="Tyrosine-protein kinase etk"/>
    <property type="match status" value="1"/>
</dbReference>
<comment type="subcellular location">
    <subcellularLocation>
        <location evidence="1">Cell inner membrane</location>
        <topology evidence="1">Multi-pass membrane protein</topology>
    </subcellularLocation>
</comment>
<evidence type="ECO:0000256" key="13">
    <source>
        <dbReference type="ARBA" id="ARBA00053015"/>
    </source>
</evidence>
<dbReference type="RefSeq" id="WP_023280337.1">
    <property type="nucleotide sequence ID" value="NZ_BIIG01000002.1"/>
</dbReference>
<reference evidence="19" key="1">
    <citation type="journal article" date="2015" name="Genome Biol. Evol.">
        <title>Extensive Capsule Locus Variation and Large-Scale Genomic Recombination within the Klebsiella pneumoniae Clonal Group 258.</title>
        <authorList>
            <person name="Wyres K.L."/>
            <person name="Gorrie C."/>
            <person name="Edwards D.J."/>
            <person name="Wertheim H.F."/>
            <person name="Hsu L.Y."/>
            <person name="Van Kinh N."/>
            <person name="Zadoks R."/>
            <person name="Baker S."/>
            <person name="Holt K.E."/>
        </authorList>
    </citation>
    <scope>NUCLEOTIDE SEQUENCE</scope>
    <source>
        <strain evidence="19">DR5092/05</strain>
    </source>
</reference>
<evidence type="ECO:0000313" key="19">
    <source>
        <dbReference type="EMBL" id="AKJ75315.1"/>
    </source>
</evidence>
<dbReference type="GO" id="GO:0004713">
    <property type="term" value="F:protein tyrosine kinase activity"/>
    <property type="evidence" value="ECO:0007669"/>
    <property type="project" value="UniProtKB-KW"/>
</dbReference>
<evidence type="ECO:0000256" key="11">
    <source>
        <dbReference type="ARBA" id="ARBA00023136"/>
    </source>
</evidence>
<dbReference type="Pfam" id="PF02706">
    <property type="entry name" value="Wzz"/>
    <property type="match status" value="1"/>
</dbReference>
<dbReference type="Gene3D" id="3.40.50.300">
    <property type="entry name" value="P-loop containing nucleotide triphosphate hydrolases"/>
    <property type="match status" value="1"/>
</dbReference>
<keyword evidence="10 15" id="KW-1133">Transmembrane helix</keyword>
<evidence type="ECO:0000256" key="15">
    <source>
        <dbReference type="SAM" id="Phobius"/>
    </source>
</evidence>
<keyword evidence="11 15" id="KW-0472">Membrane</keyword>
<evidence type="ECO:0000256" key="3">
    <source>
        <dbReference type="ARBA" id="ARBA00022475"/>
    </source>
</evidence>
<keyword evidence="12" id="KW-0829">Tyrosine-protein kinase</keyword>
<gene>
    <name evidence="19" type="primary">wzc</name>
    <name evidence="19" type="ORF">DR5092_05_00006</name>
</gene>
<evidence type="ECO:0000256" key="12">
    <source>
        <dbReference type="ARBA" id="ARBA00023137"/>
    </source>
</evidence>
<dbReference type="GO" id="GO:0005886">
    <property type="term" value="C:plasma membrane"/>
    <property type="evidence" value="ECO:0007669"/>
    <property type="project" value="UniProtKB-SubCell"/>
</dbReference>
<keyword evidence="8 19" id="KW-0418">Kinase</keyword>
<feature type="domain" description="AAA" evidence="17">
    <location>
        <begin position="538"/>
        <end position="651"/>
    </location>
</feature>
<dbReference type="Pfam" id="PF13807">
    <property type="entry name" value="GNVR"/>
    <property type="match status" value="1"/>
</dbReference>
<feature type="domain" description="Tyrosine-protein kinase G-rich" evidence="18">
    <location>
        <begin position="365"/>
        <end position="445"/>
    </location>
</feature>
<keyword evidence="4" id="KW-0997">Cell inner membrane</keyword>